<dbReference type="EMBL" id="FNJN01000005">
    <property type="protein sequence ID" value="SDP16747.1"/>
    <property type="molecule type" value="Genomic_DNA"/>
</dbReference>
<dbReference type="Proteomes" id="UP000186456">
    <property type="component" value="Unassembled WGS sequence"/>
</dbReference>
<dbReference type="GO" id="GO:1901982">
    <property type="term" value="F:maltose binding"/>
    <property type="evidence" value="ECO:0007669"/>
    <property type="project" value="TreeGrafter"/>
</dbReference>
<dbReference type="Gene3D" id="3.40.190.10">
    <property type="entry name" value="Periplasmic binding protein-like II"/>
    <property type="match status" value="2"/>
</dbReference>
<protein>
    <submittedName>
        <fullName evidence="6">sn-glycerol 3-phosphate transport system substrate-binding protein</fullName>
    </submittedName>
</protein>
<keyword evidence="2" id="KW-0813">Transport</keyword>
<feature type="signal peptide" evidence="5">
    <location>
        <begin position="1"/>
        <end position="23"/>
    </location>
</feature>
<dbReference type="InterPro" id="IPR006059">
    <property type="entry name" value="SBP"/>
</dbReference>
<evidence type="ECO:0000256" key="5">
    <source>
        <dbReference type="SAM" id="SignalP"/>
    </source>
</evidence>
<evidence type="ECO:0000313" key="6">
    <source>
        <dbReference type="EMBL" id="SDP16747.1"/>
    </source>
</evidence>
<dbReference type="RefSeq" id="WP_074695852.1">
    <property type="nucleotide sequence ID" value="NZ_FNJN01000005.1"/>
</dbReference>
<dbReference type="PANTHER" id="PTHR30061:SF50">
    <property type="entry name" value="MALTOSE_MALTODEXTRIN-BINDING PERIPLASMIC PROTEIN"/>
    <property type="match status" value="1"/>
</dbReference>
<feature type="compositionally biased region" description="Polar residues" evidence="4">
    <location>
        <begin position="425"/>
        <end position="435"/>
    </location>
</feature>
<evidence type="ECO:0000313" key="7">
    <source>
        <dbReference type="Proteomes" id="UP000186456"/>
    </source>
</evidence>
<dbReference type="PROSITE" id="PS51257">
    <property type="entry name" value="PROKAR_LIPOPROTEIN"/>
    <property type="match status" value="1"/>
</dbReference>
<feature type="chain" id="PRO_5038751947" evidence="5">
    <location>
        <begin position="24"/>
        <end position="447"/>
    </location>
</feature>
<dbReference type="GO" id="GO:0055052">
    <property type="term" value="C:ATP-binding cassette (ABC) transporter complex, substrate-binding subunit-containing"/>
    <property type="evidence" value="ECO:0007669"/>
    <property type="project" value="TreeGrafter"/>
</dbReference>
<evidence type="ECO:0000256" key="1">
    <source>
        <dbReference type="ARBA" id="ARBA00008520"/>
    </source>
</evidence>
<evidence type="ECO:0000256" key="4">
    <source>
        <dbReference type="SAM" id="MobiDB-lite"/>
    </source>
</evidence>
<dbReference type="GO" id="GO:0042956">
    <property type="term" value="P:maltodextrin transmembrane transport"/>
    <property type="evidence" value="ECO:0007669"/>
    <property type="project" value="TreeGrafter"/>
</dbReference>
<dbReference type="GO" id="GO:0015768">
    <property type="term" value="P:maltose transport"/>
    <property type="evidence" value="ECO:0007669"/>
    <property type="project" value="TreeGrafter"/>
</dbReference>
<organism evidence="6 7">
    <name type="scientific">Microbacterium testaceum (strain StLB037)</name>
    <dbReference type="NCBI Taxonomy" id="979556"/>
    <lineage>
        <taxon>Bacteria</taxon>
        <taxon>Bacillati</taxon>
        <taxon>Actinomycetota</taxon>
        <taxon>Actinomycetes</taxon>
        <taxon>Micrococcales</taxon>
        <taxon>Microbacteriaceae</taxon>
        <taxon>Microbacterium</taxon>
    </lineage>
</organism>
<proteinExistence type="inferred from homology"/>
<gene>
    <name evidence="6" type="ORF">SAMN04487788_2327</name>
</gene>
<dbReference type="AlphaFoldDB" id="A0A1H0QHF8"/>
<reference evidence="6 7" key="1">
    <citation type="submission" date="2016-10" db="EMBL/GenBank/DDBJ databases">
        <authorList>
            <person name="de Groot N.N."/>
        </authorList>
    </citation>
    <scope>NUCLEOTIDE SEQUENCE [LARGE SCALE GENOMIC DNA]</scope>
    <source>
        <strain evidence="6 7">StLB037</strain>
    </source>
</reference>
<evidence type="ECO:0000256" key="3">
    <source>
        <dbReference type="ARBA" id="ARBA00022729"/>
    </source>
</evidence>
<feature type="region of interest" description="Disordered" evidence="4">
    <location>
        <begin position="425"/>
        <end position="447"/>
    </location>
</feature>
<name>A0A1H0QHF8_MICTS</name>
<dbReference type="Pfam" id="PF13416">
    <property type="entry name" value="SBP_bac_8"/>
    <property type="match status" value="1"/>
</dbReference>
<dbReference type="SUPFAM" id="SSF53850">
    <property type="entry name" value="Periplasmic binding protein-like II"/>
    <property type="match status" value="1"/>
</dbReference>
<sequence>MIRTRKGVAAGVTLAAVASLILAGCSGQPQPQETVAADGPVSIDFWYSVGGSSADALMKQVDAFNSSNSFNITINPIYQGDYTETAAKLTNAVQSGDTPVLLQGGDTFSAYLHDSGLATAPESVATFDGQAYNGDGVVAAAANYYTFDSKLWAVPLMVSQPAVFFDATKLQAAGLSGENPPKSIDELFDWADKIYAATGAAGLVFQQNEWWNEQFSALNNVVYCTPDNGLGSEAATAFDFVNDDLVNVWTHYQKSLQAGAIVNVGSDGVAAQNAFSVGQAAMLLASSASLGTTTAAAAFDINAFALPVATEGGGAVPGGSALWVLGEGHSDNEKAAAVEFARFMGSADVQRQIFEDSGYLPSNQEALDGLLTSETSQPKLALLKQLTATAKTSATGGCHNGAFGQSRADVRSAIQAIAGGADVQSSLENAQSKGTDQLADYNKRASK</sequence>
<evidence type="ECO:0000256" key="2">
    <source>
        <dbReference type="ARBA" id="ARBA00022448"/>
    </source>
</evidence>
<keyword evidence="3 5" id="KW-0732">Signal</keyword>
<dbReference type="PANTHER" id="PTHR30061">
    <property type="entry name" value="MALTOSE-BINDING PERIPLASMIC PROTEIN"/>
    <property type="match status" value="1"/>
</dbReference>
<accession>A0A1H0QHF8</accession>
<comment type="similarity">
    <text evidence="1">Belongs to the bacterial solute-binding protein 1 family.</text>
</comment>